<evidence type="ECO:0000256" key="1">
    <source>
        <dbReference type="ARBA" id="ARBA00022741"/>
    </source>
</evidence>
<proteinExistence type="predicted"/>
<keyword evidence="2" id="KW-0067">ATP-binding</keyword>
<dbReference type="GO" id="GO:0005524">
    <property type="term" value="F:ATP binding"/>
    <property type="evidence" value="ECO:0007669"/>
    <property type="project" value="UniProtKB-KW"/>
</dbReference>
<protein>
    <recommendedName>
        <fullName evidence="5">Protein kinase domain-containing protein</fullName>
    </recommendedName>
</protein>
<reference evidence="3" key="1">
    <citation type="journal article" date="2018" name="DNA Res.">
        <title>Multiple hybrid de novo genome assembly of finger millet, an orphan allotetraploid crop.</title>
        <authorList>
            <person name="Hatakeyama M."/>
            <person name="Aluri S."/>
            <person name="Balachadran M.T."/>
            <person name="Sivarajan S.R."/>
            <person name="Patrignani A."/>
            <person name="Gruter S."/>
            <person name="Poveda L."/>
            <person name="Shimizu-Inatsugi R."/>
            <person name="Baeten J."/>
            <person name="Francoijs K.J."/>
            <person name="Nataraja K.N."/>
            <person name="Reddy Y.A.N."/>
            <person name="Phadnis S."/>
            <person name="Ravikumar R.L."/>
            <person name="Schlapbach R."/>
            <person name="Sreeman S.M."/>
            <person name="Shimizu K.K."/>
        </authorList>
    </citation>
    <scope>NUCLEOTIDE SEQUENCE</scope>
</reference>
<reference evidence="3" key="2">
    <citation type="submission" date="2021-12" db="EMBL/GenBank/DDBJ databases">
        <title>Resequencing data analysis of finger millet.</title>
        <authorList>
            <person name="Hatakeyama M."/>
            <person name="Aluri S."/>
            <person name="Balachadran M.T."/>
            <person name="Sivarajan S.R."/>
            <person name="Poveda L."/>
            <person name="Shimizu-Inatsugi R."/>
            <person name="Schlapbach R."/>
            <person name="Sreeman S.M."/>
            <person name="Shimizu K.K."/>
        </authorList>
    </citation>
    <scope>NUCLEOTIDE SEQUENCE</scope>
</reference>
<evidence type="ECO:0000256" key="2">
    <source>
        <dbReference type="ARBA" id="ARBA00022840"/>
    </source>
</evidence>
<dbReference type="SUPFAM" id="SSF56112">
    <property type="entry name" value="Protein kinase-like (PK-like)"/>
    <property type="match status" value="1"/>
</dbReference>
<dbReference type="PANTHER" id="PTHR27007">
    <property type="match status" value="1"/>
</dbReference>
<name>A0AAV5FKH7_ELECO</name>
<keyword evidence="4" id="KW-1185">Reference proteome</keyword>
<dbReference type="EMBL" id="BQKI01000088">
    <property type="protein sequence ID" value="GJN35447.1"/>
    <property type="molecule type" value="Genomic_DNA"/>
</dbReference>
<dbReference type="Proteomes" id="UP001054889">
    <property type="component" value="Unassembled WGS sequence"/>
</dbReference>
<sequence length="94" mass="10566">MPSFGLARLIDHSHGSHTTVLASMVGYMDPGCMVTGRANIELDVYSFGVMLLKIARGLQSMVVIREDVIHLVQWVWESHYCTRTILDAADQYCH</sequence>
<dbReference type="AlphaFoldDB" id="A0AAV5FKH7"/>
<keyword evidence="1" id="KW-0547">Nucleotide-binding</keyword>
<gene>
    <name evidence="3" type="primary">gb24225</name>
    <name evidence="3" type="ORF">PR202_gb24225</name>
</gene>
<evidence type="ECO:0008006" key="5">
    <source>
        <dbReference type="Google" id="ProtNLM"/>
    </source>
</evidence>
<dbReference type="InterPro" id="IPR011009">
    <property type="entry name" value="Kinase-like_dom_sf"/>
</dbReference>
<comment type="caution">
    <text evidence="3">The sequence shown here is derived from an EMBL/GenBank/DDBJ whole genome shotgun (WGS) entry which is preliminary data.</text>
</comment>
<dbReference type="Gene3D" id="1.10.510.10">
    <property type="entry name" value="Transferase(Phosphotransferase) domain 1"/>
    <property type="match status" value="1"/>
</dbReference>
<evidence type="ECO:0000313" key="4">
    <source>
        <dbReference type="Proteomes" id="UP001054889"/>
    </source>
</evidence>
<accession>A0AAV5FKH7</accession>
<dbReference type="InterPro" id="IPR050528">
    <property type="entry name" value="L-type_Lectin-RKs"/>
</dbReference>
<organism evidence="3 4">
    <name type="scientific">Eleusine coracana subsp. coracana</name>
    <dbReference type="NCBI Taxonomy" id="191504"/>
    <lineage>
        <taxon>Eukaryota</taxon>
        <taxon>Viridiplantae</taxon>
        <taxon>Streptophyta</taxon>
        <taxon>Embryophyta</taxon>
        <taxon>Tracheophyta</taxon>
        <taxon>Spermatophyta</taxon>
        <taxon>Magnoliopsida</taxon>
        <taxon>Liliopsida</taxon>
        <taxon>Poales</taxon>
        <taxon>Poaceae</taxon>
        <taxon>PACMAD clade</taxon>
        <taxon>Chloridoideae</taxon>
        <taxon>Cynodonteae</taxon>
        <taxon>Eleusininae</taxon>
        <taxon>Eleusine</taxon>
    </lineage>
</organism>
<evidence type="ECO:0000313" key="3">
    <source>
        <dbReference type="EMBL" id="GJN35447.1"/>
    </source>
</evidence>